<dbReference type="OrthoDB" id="1302702at2759"/>
<proteinExistence type="predicted"/>
<sequence>MVKLASQKRSSSENEDAENKVGMSSLVDKIITRLRWFGNVKCICVDAPVKRFERLVIEGTRET</sequence>
<reference evidence="2 3" key="1">
    <citation type="submission" date="2020-09" db="EMBL/GenBank/DDBJ databases">
        <title>De no assembly of potato wild relative species, Solanum commersonii.</title>
        <authorList>
            <person name="Cho K."/>
        </authorList>
    </citation>
    <scope>NUCLEOTIDE SEQUENCE [LARGE SCALE GENOMIC DNA]</scope>
    <source>
        <strain evidence="2">LZ3.2</strain>
        <tissue evidence="2">Leaf</tissue>
    </source>
</reference>
<dbReference type="Proteomes" id="UP000824120">
    <property type="component" value="Chromosome 7"/>
</dbReference>
<accession>A0A9J5Y6D5</accession>
<comment type="caution">
    <text evidence="2">The sequence shown here is derived from an EMBL/GenBank/DDBJ whole genome shotgun (WGS) entry which is preliminary data.</text>
</comment>
<gene>
    <name evidence="2" type="ORF">H5410_037177</name>
</gene>
<protein>
    <submittedName>
        <fullName evidence="2">Uncharacterized protein</fullName>
    </submittedName>
</protein>
<feature type="region of interest" description="Disordered" evidence="1">
    <location>
        <begin position="1"/>
        <end position="21"/>
    </location>
</feature>
<organism evidence="2 3">
    <name type="scientific">Solanum commersonii</name>
    <name type="common">Commerson's wild potato</name>
    <name type="synonym">Commerson's nightshade</name>
    <dbReference type="NCBI Taxonomy" id="4109"/>
    <lineage>
        <taxon>Eukaryota</taxon>
        <taxon>Viridiplantae</taxon>
        <taxon>Streptophyta</taxon>
        <taxon>Embryophyta</taxon>
        <taxon>Tracheophyta</taxon>
        <taxon>Spermatophyta</taxon>
        <taxon>Magnoliopsida</taxon>
        <taxon>eudicotyledons</taxon>
        <taxon>Gunneridae</taxon>
        <taxon>Pentapetalae</taxon>
        <taxon>asterids</taxon>
        <taxon>lamiids</taxon>
        <taxon>Solanales</taxon>
        <taxon>Solanaceae</taxon>
        <taxon>Solanoideae</taxon>
        <taxon>Solaneae</taxon>
        <taxon>Solanum</taxon>
    </lineage>
</organism>
<evidence type="ECO:0000256" key="1">
    <source>
        <dbReference type="SAM" id="MobiDB-lite"/>
    </source>
</evidence>
<keyword evidence="3" id="KW-1185">Reference proteome</keyword>
<evidence type="ECO:0000313" key="2">
    <source>
        <dbReference type="EMBL" id="KAG5595945.1"/>
    </source>
</evidence>
<dbReference type="EMBL" id="JACXVP010000007">
    <property type="protein sequence ID" value="KAG5595945.1"/>
    <property type="molecule type" value="Genomic_DNA"/>
</dbReference>
<evidence type="ECO:0000313" key="3">
    <source>
        <dbReference type="Proteomes" id="UP000824120"/>
    </source>
</evidence>
<name>A0A9J5Y6D5_SOLCO</name>
<dbReference type="AlphaFoldDB" id="A0A9J5Y6D5"/>